<dbReference type="RefSeq" id="XP_056749712.1">
    <property type="nucleotide sequence ID" value="XM_056901044.1"/>
</dbReference>
<evidence type="ECO:0000313" key="3">
    <source>
        <dbReference type="Proteomes" id="UP001213799"/>
    </source>
</evidence>
<comment type="caution">
    <text evidence="2">The sequence shown here is derived from an EMBL/GenBank/DDBJ whole genome shotgun (WGS) entry which is preliminary data.</text>
</comment>
<dbReference type="AlphaFoldDB" id="A0AAD6GVA9"/>
<feature type="domain" description="Myb-like" evidence="1">
    <location>
        <begin position="71"/>
        <end position="118"/>
    </location>
</feature>
<name>A0AAD6GVA9_9EURO</name>
<dbReference type="Pfam" id="PF13921">
    <property type="entry name" value="Myb_DNA-bind_6"/>
    <property type="match status" value="1"/>
</dbReference>
<accession>A0AAD6GVA9</accession>
<dbReference type="InterPro" id="IPR001005">
    <property type="entry name" value="SANT/Myb"/>
</dbReference>
<evidence type="ECO:0000259" key="1">
    <source>
        <dbReference type="PROSITE" id="PS50090"/>
    </source>
</evidence>
<dbReference type="Gene3D" id="1.10.10.60">
    <property type="entry name" value="Homeodomain-like"/>
    <property type="match status" value="1"/>
</dbReference>
<dbReference type="PROSITE" id="PS50090">
    <property type="entry name" value="MYB_LIKE"/>
    <property type="match status" value="1"/>
</dbReference>
<proteinExistence type="predicted"/>
<evidence type="ECO:0000313" key="2">
    <source>
        <dbReference type="EMBL" id="KAJ5593086.1"/>
    </source>
</evidence>
<organism evidence="2 3">
    <name type="scientific">Penicillium hordei</name>
    <dbReference type="NCBI Taxonomy" id="40994"/>
    <lineage>
        <taxon>Eukaryota</taxon>
        <taxon>Fungi</taxon>
        <taxon>Dikarya</taxon>
        <taxon>Ascomycota</taxon>
        <taxon>Pezizomycotina</taxon>
        <taxon>Eurotiomycetes</taxon>
        <taxon>Eurotiomycetidae</taxon>
        <taxon>Eurotiales</taxon>
        <taxon>Aspergillaceae</taxon>
        <taxon>Penicillium</taxon>
    </lineage>
</organism>
<reference evidence="2" key="2">
    <citation type="submission" date="2023-01" db="EMBL/GenBank/DDBJ databases">
        <authorList>
            <person name="Petersen C."/>
        </authorList>
    </citation>
    <scope>NUCLEOTIDE SEQUENCE</scope>
    <source>
        <strain evidence="2">IBT 12815</strain>
    </source>
</reference>
<dbReference type="EMBL" id="JAQJAE010000005">
    <property type="protein sequence ID" value="KAJ5593086.1"/>
    <property type="molecule type" value="Genomic_DNA"/>
</dbReference>
<reference evidence="2" key="1">
    <citation type="journal article" date="2023" name="IMA Fungus">
        <title>Comparative genomic study of the Penicillium genus elucidates a diverse pangenome and 15 lateral gene transfer events.</title>
        <authorList>
            <person name="Petersen C."/>
            <person name="Sorensen T."/>
            <person name="Nielsen M.R."/>
            <person name="Sondergaard T.E."/>
            <person name="Sorensen J.L."/>
            <person name="Fitzpatrick D.A."/>
            <person name="Frisvad J.C."/>
            <person name="Nielsen K.L."/>
        </authorList>
    </citation>
    <scope>NUCLEOTIDE SEQUENCE</scope>
    <source>
        <strain evidence="2">IBT 12815</strain>
    </source>
</reference>
<keyword evidence="3" id="KW-1185">Reference proteome</keyword>
<dbReference type="GeneID" id="81591286"/>
<sequence>MAQSAEFILLLLRNLPDNRYSIGAYSRRSAHRDALTLDCPFPPSRTRLNCHKAAPMTAEPNAPGHNKQYYKEEEQLLIVLKQLGGLSWSEIALRFNESVPEDRHRTASALENKWRQIQKTHQ</sequence>
<protein>
    <recommendedName>
        <fullName evidence="1">Myb-like domain-containing protein</fullName>
    </recommendedName>
</protein>
<dbReference type="Proteomes" id="UP001213799">
    <property type="component" value="Unassembled WGS sequence"/>
</dbReference>
<gene>
    <name evidence="2" type="ORF">N7537_009990</name>
</gene>